<reference evidence="1" key="1">
    <citation type="submission" date="2019-08" db="EMBL/GenBank/DDBJ databases">
        <authorList>
            <person name="Kucharzyk K."/>
            <person name="Murdoch R.W."/>
            <person name="Higgins S."/>
            <person name="Loffler F."/>
        </authorList>
    </citation>
    <scope>NUCLEOTIDE SEQUENCE</scope>
</reference>
<gene>
    <name evidence="1" type="ORF">SDC9_48888</name>
</gene>
<dbReference type="AlphaFoldDB" id="A0A644WJM7"/>
<dbReference type="Pfam" id="PF08876">
    <property type="entry name" value="DUF1836"/>
    <property type="match status" value="1"/>
</dbReference>
<sequence>MNITELIEKFDELNLNNQLTLEEIPEIDLYMDQVIQLFDGKFNESKRNEEDKALTKTMINNYAKGKLLMSIKNKKYSKEHLILMSLIYNLKGALSIGDIKSSLDKIVKDLESKESYPIRNLYNLYLSQYEEDLKDVKKSIENKFDSINEMILKEEELNSDEFEKNFLLLCSLINMSNTYRKMGEKLIDDYFSKL</sequence>
<evidence type="ECO:0000313" key="1">
    <source>
        <dbReference type="EMBL" id="MPM02633.1"/>
    </source>
</evidence>
<dbReference type="PANTHER" id="PTHR40056">
    <property type="entry name" value="HYPOTHETICAL CYTOSOLIC PROTEIN"/>
    <property type="match status" value="1"/>
</dbReference>
<comment type="caution">
    <text evidence="1">The sequence shown here is derived from an EMBL/GenBank/DDBJ whole genome shotgun (WGS) entry which is preliminary data.</text>
</comment>
<organism evidence="1">
    <name type="scientific">bioreactor metagenome</name>
    <dbReference type="NCBI Taxonomy" id="1076179"/>
    <lineage>
        <taxon>unclassified sequences</taxon>
        <taxon>metagenomes</taxon>
        <taxon>ecological metagenomes</taxon>
    </lineage>
</organism>
<name>A0A644WJM7_9ZZZZ</name>
<proteinExistence type="predicted"/>
<evidence type="ECO:0008006" key="2">
    <source>
        <dbReference type="Google" id="ProtNLM"/>
    </source>
</evidence>
<dbReference type="InterPro" id="IPR014975">
    <property type="entry name" value="DUF1836"/>
</dbReference>
<dbReference type="EMBL" id="VSSQ01000885">
    <property type="protein sequence ID" value="MPM02633.1"/>
    <property type="molecule type" value="Genomic_DNA"/>
</dbReference>
<dbReference type="PANTHER" id="PTHR40056:SF1">
    <property type="entry name" value="DUF1836 DOMAIN-CONTAINING PROTEIN"/>
    <property type="match status" value="1"/>
</dbReference>
<protein>
    <recommendedName>
        <fullName evidence="2">DUF1836 domain-containing protein</fullName>
    </recommendedName>
</protein>
<accession>A0A644WJM7</accession>